<keyword evidence="1" id="KW-1133">Transmembrane helix</keyword>
<name>K2FVQ1_9BACT</name>
<keyword evidence="1" id="KW-0472">Membrane</keyword>
<feature type="chain" id="PRO_5017186418" evidence="2">
    <location>
        <begin position="23"/>
        <end position="137"/>
    </location>
</feature>
<sequence>MKKQLLLFLTIISVLTPFYSYADTVVRVTEKIPWADCGENISNNGDGPESRIYECRIKPWFQSVMLLVWWFVKYATFIVALIWVLMLVASGIHLSLSWFDSGAKAKAKEHFTKIIYGLILLFLIWFILNTVAPWIYK</sequence>
<feature type="transmembrane region" description="Helical" evidence="1">
    <location>
        <begin position="114"/>
        <end position="136"/>
    </location>
</feature>
<proteinExistence type="predicted"/>
<reference evidence="3" key="1">
    <citation type="journal article" date="2012" name="Science">
        <title>Fermentation, hydrogen, and sulfur metabolism in multiple uncultivated bacterial phyla.</title>
        <authorList>
            <person name="Wrighton K.C."/>
            <person name="Thomas B.C."/>
            <person name="Sharon I."/>
            <person name="Miller C.S."/>
            <person name="Castelle C.J."/>
            <person name="VerBerkmoes N.C."/>
            <person name="Wilkins M.J."/>
            <person name="Hettich R.L."/>
            <person name="Lipton M.S."/>
            <person name="Williams K.H."/>
            <person name="Long P.E."/>
            <person name="Banfield J.F."/>
        </authorList>
    </citation>
    <scope>NUCLEOTIDE SEQUENCE [LARGE SCALE GENOMIC DNA]</scope>
</reference>
<keyword evidence="2" id="KW-0732">Signal</keyword>
<dbReference type="InterPro" id="IPR043993">
    <property type="entry name" value="T4SS_pilin"/>
</dbReference>
<dbReference type="EMBL" id="AMFJ01000600">
    <property type="protein sequence ID" value="EKE27028.1"/>
    <property type="molecule type" value="Genomic_DNA"/>
</dbReference>
<protein>
    <submittedName>
        <fullName evidence="3">Uncharacterized protein</fullName>
    </submittedName>
</protein>
<organism evidence="3">
    <name type="scientific">uncultured bacterium</name>
    <name type="common">gcode 4</name>
    <dbReference type="NCBI Taxonomy" id="1234023"/>
    <lineage>
        <taxon>Bacteria</taxon>
        <taxon>environmental samples</taxon>
    </lineage>
</organism>
<feature type="signal peptide" evidence="2">
    <location>
        <begin position="1"/>
        <end position="22"/>
    </location>
</feature>
<dbReference type="Pfam" id="PF18895">
    <property type="entry name" value="T4SS_pilin"/>
    <property type="match status" value="1"/>
</dbReference>
<gene>
    <name evidence="3" type="ORF">ACD_4C00084G0001</name>
</gene>
<keyword evidence="1" id="KW-0812">Transmembrane</keyword>
<evidence type="ECO:0000256" key="2">
    <source>
        <dbReference type="SAM" id="SignalP"/>
    </source>
</evidence>
<comment type="caution">
    <text evidence="3">The sequence shown here is derived from an EMBL/GenBank/DDBJ whole genome shotgun (WGS) entry which is preliminary data.</text>
</comment>
<accession>K2FVQ1</accession>
<evidence type="ECO:0000313" key="3">
    <source>
        <dbReference type="EMBL" id="EKE27028.1"/>
    </source>
</evidence>
<evidence type="ECO:0000256" key="1">
    <source>
        <dbReference type="SAM" id="Phobius"/>
    </source>
</evidence>
<feature type="transmembrane region" description="Helical" evidence="1">
    <location>
        <begin position="68"/>
        <end position="94"/>
    </location>
</feature>
<dbReference type="AlphaFoldDB" id="K2FVQ1"/>